<dbReference type="Pfam" id="PF00096">
    <property type="entry name" value="zf-C2H2"/>
    <property type="match status" value="1"/>
</dbReference>
<evidence type="ECO:0000256" key="1">
    <source>
        <dbReference type="ARBA" id="ARBA00022723"/>
    </source>
</evidence>
<feature type="domain" description="C2H2-type" evidence="5">
    <location>
        <begin position="29"/>
        <end position="56"/>
    </location>
</feature>
<dbReference type="GO" id="GO:0008270">
    <property type="term" value="F:zinc ion binding"/>
    <property type="evidence" value="ECO:0007669"/>
    <property type="project" value="UniProtKB-KW"/>
</dbReference>
<keyword evidence="7" id="KW-1185">Reference proteome</keyword>
<dbReference type="InterPro" id="IPR013087">
    <property type="entry name" value="Znf_C2H2_type"/>
</dbReference>
<comment type="caution">
    <text evidence="6">The sequence shown here is derived from an EMBL/GenBank/DDBJ whole genome shotgun (WGS) entry which is preliminary data.</text>
</comment>
<evidence type="ECO:0000256" key="4">
    <source>
        <dbReference type="PROSITE-ProRule" id="PRU00042"/>
    </source>
</evidence>
<keyword evidence="2 4" id="KW-0863">Zinc-finger</keyword>
<sequence length="87" mass="10498">MFSEYFEVEPVCSFALSNRRRSEDPTRRFKCLFCKYTTDFANDLRKHNLTHTGERHYKCEICGKRFVLAHHLKNMYVAFIFFNSHIP</sequence>
<dbReference type="FunFam" id="3.30.160.60:FF:000446">
    <property type="entry name" value="Zinc finger protein"/>
    <property type="match status" value="1"/>
</dbReference>
<name>A0AAV4QEF6_CAEEX</name>
<dbReference type="PROSITE" id="PS50157">
    <property type="entry name" value="ZINC_FINGER_C2H2_2"/>
    <property type="match status" value="1"/>
</dbReference>
<dbReference type="Proteomes" id="UP001054945">
    <property type="component" value="Unassembled WGS sequence"/>
</dbReference>
<dbReference type="InterPro" id="IPR036236">
    <property type="entry name" value="Znf_C2H2_sf"/>
</dbReference>
<keyword evidence="1" id="KW-0479">Metal-binding</keyword>
<evidence type="ECO:0000256" key="2">
    <source>
        <dbReference type="ARBA" id="ARBA00022771"/>
    </source>
</evidence>
<protein>
    <recommendedName>
        <fullName evidence="5">C2H2-type domain-containing protein</fullName>
    </recommendedName>
</protein>
<accession>A0AAV4QEF6</accession>
<dbReference type="SUPFAM" id="SSF57667">
    <property type="entry name" value="beta-beta-alpha zinc fingers"/>
    <property type="match status" value="1"/>
</dbReference>
<gene>
    <name evidence="6" type="ORF">CEXT_150621</name>
</gene>
<dbReference type="Gene3D" id="3.30.160.60">
    <property type="entry name" value="Classic Zinc Finger"/>
    <property type="match status" value="2"/>
</dbReference>
<proteinExistence type="predicted"/>
<reference evidence="6 7" key="1">
    <citation type="submission" date="2021-06" db="EMBL/GenBank/DDBJ databases">
        <title>Caerostris extrusa draft genome.</title>
        <authorList>
            <person name="Kono N."/>
            <person name="Arakawa K."/>
        </authorList>
    </citation>
    <scope>NUCLEOTIDE SEQUENCE [LARGE SCALE GENOMIC DNA]</scope>
</reference>
<organism evidence="6 7">
    <name type="scientific">Caerostris extrusa</name>
    <name type="common">Bark spider</name>
    <name type="synonym">Caerostris bankana</name>
    <dbReference type="NCBI Taxonomy" id="172846"/>
    <lineage>
        <taxon>Eukaryota</taxon>
        <taxon>Metazoa</taxon>
        <taxon>Ecdysozoa</taxon>
        <taxon>Arthropoda</taxon>
        <taxon>Chelicerata</taxon>
        <taxon>Arachnida</taxon>
        <taxon>Araneae</taxon>
        <taxon>Araneomorphae</taxon>
        <taxon>Entelegynae</taxon>
        <taxon>Araneoidea</taxon>
        <taxon>Araneidae</taxon>
        <taxon>Caerostris</taxon>
    </lineage>
</organism>
<dbReference type="EMBL" id="BPLR01005957">
    <property type="protein sequence ID" value="GIY06425.1"/>
    <property type="molecule type" value="Genomic_DNA"/>
</dbReference>
<keyword evidence="3" id="KW-0862">Zinc</keyword>
<evidence type="ECO:0000259" key="5">
    <source>
        <dbReference type="PROSITE" id="PS50157"/>
    </source>
</evidence>
<evidence type="ECO:0000256" key="3">
    <source>
        <dbReference type="ARBA" id="ARBA00022833"/>
    </source>
</evidence>
<dbReference type="GO" id="GO:0005634">
    <property type="term" value="C:nucleus"/>
    <property type="evidence" value="ECO:0007669"/>
    <property type="project" value="UniProtKB-ARBA"/>
</dbReference>
<evidence type="ECO:0000313" key="6">
    <source>
        <dbReference type="EMBL" id="GIY06425.1"/>
    </source>
</evidence>
<dbReference type="AlphaFoldDB" id="A0AAV4QEF6"/>
<evidence type="ECO:0000313" key="7">
    <source>
        <dbReference type="Proteomes" id="UP001054945"/>
    </source>
</evidence>